<dbReference type="Proteomes" id="UP000016936">
    <property type="component" value="Unassembled WGS sequence"/>
</dbReference>
<reference evidence="1 2" key="1">
    <citation type="journal article" date="2012" name="PLoS Pathog.">
        <title>Diverse lifestyles and strategies of plant pathogenesis encoded in the genomes of eighteen Dothideomycetes fungi.</title>
        <authorList>
            <person name="Ohm R.A."/>
            <person name="Feau N."/>
            <person name="Henrissat B."/>
            <person name="Schoch C.L."/>
            <person name="Horwitz B.A."/>
            <person name="Barry K.W."/>
            <person name="Condon B.J."/>
            <person name="Copeland A.C."/>
            <person name="Dhillon B."/>
            <person name="Glaser F."/>
            <person name="Hesse C.N."/>
            <person name="Kosti I."/>
            <person name="LaButti K."/>
            <person name="Lindquist E.A."/>
            <person name="Lucas S."/>
            <person name="Salamov A.A."/>
            <person name="Bradshaw R.E."/>
            <person name="Ciuffetti L."/>
            <person name="Hamelin R.C."/>
            <person name="Kema G.H.J."/>
            <person name="Lawrence C."/>
            <person name="Scott J.A."/>
            <person name="Spatafora J.W."/>
            <person name="Turgeon B.G."/>
            <person name="de Wit P.J.G.M."/>
            <person name="Zhong S."/>
            <person name="Goodwin S.B."/>
            <person name="Grigoriev I.V."/>
        </authorList>
    </citation>
    <scope>NUCLEOTIDE SEQUENCE [LARGE SCALE GENOMIC DNA]</scope>
    <source>
        <strain evidence="2">C5 / ATCC 48332 / race O</strain>
    </source>
</reference>
<name>M2TJN5_COCH5</name>
<accession>M2TJN5</accession>
<sequence>MAFYNLPSNDIHEEIHRWISERFCRLEAGADSTGKIELRGIWRIGEHALVSNADARSINLAGLGIMAVDLEGLEAKREYRGYERSEGTMGIPWRNALVITQILRLSLAYNLDQCRV</sequence>
<dbReference type="AlphaFoldDB" id="M2TJN5"/>
<proteinExistence type="predicted"/>
<evidence type="ECO:0000313" key="1">
    <source>
        <dbReference type="EMBL" id="EMD86699.1"/>
    </source>
</evidence>
<keyword evidence="2" id="KW-1185">Reference proteome</keyword>
<dbReference type="EMBL" id="KB445584">
    <property type="protein sequence ID" value="EMD86699.1"/>
    <property type="molecule type" value="Genomic_DNA"/>
</dbReference>
<protein>
    <submittedName>
        <fullName evidence="1">Uncharacterized protein</fullName>
    </submittedName>
</protein>
<reference evidence="2" key="2">
    <citation type="journal article" date="2013" name="PLoS Genet.">
        <title>Comparative genome structure, secondary metabolite, and effector coding capacity across Cochliobolus pathogens.</title>
        <authorList>
            <person name="Condon B.J."/>
            <person name="Leng Y."/>
            <person name="Wu D."/>
            <person name="Bushley K.E."/>
            <person name="Ohm R.A."/>
            <person name="Otillar R."/>
            <person name="Martin J."/>
            <person name="Schackwitz W."/>
            <person name="Grimwood J."/>
            <person name="MohdZainudin N."/>
            <person name="Xue C."/>
            <person name="Wang R."/>
            <person name="Manning V.A."/>
            <person name="Dhillon B."/>
            <person name="Tu Z.J."/>
            <person name="Steffenson B.J."/>
            <person name="Salamov A."/>
            <person name="Sun H."/>
            <person name="Lowry S."/>
            <person name="LaButti K."/>
            <person name="Han J."/>
            <person name="Copeland A."/>
            <person name="Lindquist E."/>
            <person name="Barry K."/>
            <person name="Schmutz J."/>
            <person name="Baker S.E."/>
            <person name="Ciuffetti L.M."/>
            <person name="Grigoriev I.V."/>
            <person name="Zhong S."/>
            <person name="Turgeon B.G."/>
        </authorList>
    </citation>
    <scope>NUCLEOTIDE SEQUENCE [LARGE SCALE GENOMIC DNA]</scope>
    <source>
        <strain evidence="2">C5 / ATCC 48332 / race O</strain>
    </source>
</reference>
<organism evidence="1 2">
    <name type="scientific">Cochliobolus heterostrophus (strain C5 / ATCC 48332 / race O)</name>
    <name type="common">Southern corn leaf blight fungus</name>
    <name type="synonym">Bipolaris maydis</name>
    <dbReference type="NCBI Taxonomy" id="701091"/>
    <lineage>
        <taxon>Eukaryota</taxon>
        <taxon>Fungi</taxon>
        <taxon>Dikarya</taxon>
        <taxon>Ascomycota</taxon>
        <taxon>Pezizomycotina</taxon>
        <taxon>Dothideomycetes</taxon>
        <taxon>Pleosporomycetidae</taxon>
        <taxon>Pleosporales</taxon>
        <taxon>Pleosporineae</taxon>
        <taxon>Pleosporaceae</taxon>
        <taxon>Bipolaris</taxon>
    </lineage>
</organism>
<evidence type="ECO:0000313" key="2">
    <source>
        <dbReference type="Proteomes" id="UP000016936"/>
    </source>
</evidence>
<gene>
    <name evidence="1" type="ORF">COCHEDRAFT_1218250</name>
</gene>
<dbReference type="HOGENOM" id="CLU_2096649_0_0_1"/>